<dbReference type="PANTHER" id="PTHR24220">
    <property type="entry name" value="IMPORT ATP-BINDING PROTEIN"/>
    <property type="match status" value="1"/>
</dbReference>
<dbReference type="AlphaFoldDB" id="A0A3Q8CD69"/>
<sequence>MTTKKLLEMQQINKSFGNGLSKVHVLHDLNFAAAAGQLNLILGPSGSGKSTFLTIAGGLQSPSSGQVKLAGQVLTELSAKQRDSLRLNQIGFVLQAYNLLPYLKVSDQFALVDRIKPTNNLSPTELASLLDELGIAELIDKYPAELSGGQNQRVAIARALYPNPPIILADEPTAALDSQRVEQVGQLFADLAHTEQKAVIIVTHDLRLKRFADQINEIKDGQLLPTVINH</sequence>
<dbReference type="GO" id="GO:0016887">
    <property type="term" value="F:ATP hydrolysis activity"/>
    <property type="evidence" value="ECO:0007669"/>
    <property type="project" value="InterPro"/>
</dbReference>
<dbReference type="GO" id="GO:0022857">
    <property type="term" value="F:transmembrane transporter activity"/>
    <property type="evidence" value="ECO:0007669"/>
    <property type="project" value="TreeGrafter"/>
</dbReference>
<evidence type="ECO:0000256" key="7">
    <source>
        <dbReference type="ARBA" id="ARBA00023136"/>
    </source>
</evidence>
<dbReference type="PROSITE" id="PS50893">
    <property type="entry name" value="ABC_TRANSPORTER_2"/>
    <property type="match status" value="1"/>
</dbReference>
<dbReference type="InterPro" id="IPR015854">
    <property type="entry name" value="ABC_transpr_LolD-like"/>
</dbReference>
<dbReference type="PANTHER" id="PTHR24220:SF666">
    <property type="entry name" value="HEMIN IMPORT ATP-BINDING PROTEIN HRTA-RELATED"/>
    <property type="match status" value="1"/>
</dbReference>
<name>A0A3Q8CD69_9LACO</name>
<keyword evidence="6 12" id="KW-0067">ATP-binding</keyword>
<proteinExistence type="inferred from homology"/>
<comment type="similarity">
    <text evidence="8">Belongs to the ABC transporter superfamily. HrtA family.</text>
</comment>
<evidence type="ECO:0000256" key="1">
    <source>
        <dbReference type="ARBA" id="ARBA00004202"/>
    </source>
</evidence>
<dbReference type="GeneID" id="78522735"/>
<evidence type="ECO:0000256" key="6">
    <source>
        <dbReference type="ARBA" id="ARBA00022840"/>
    </source>
</evidence>
<dbReference type="Proteomes" id="UP000324497">
    <property type="component" value="Chromosome"/>
</dbReference>
<dbReference type="SUPFAM" id="SSF52540">
    <property type="entry name" value="P-loop containing nucleoside triphosphate hydrolases"/>
    <property type="match status" value="1"/>
</dbReference>
<keyword evidence="4" id="KW-1003">Cell membrane</keyword>
<dbReference type="InterPro" id="IPR003439">
    <property type="entry name" value="ABC_transporter-like_ATP-bd"/>
</dbReference>
<keyword evidence="3" id="KW-0813">Transport</keyword>
<dbReference type="InterPro" id="IPR017911">
    <property type="entry name" value="MacB-like_ATP-bd"/>
</dbReference>
<reference evidence="12 13" key="1">
    <citation type="submission" date="2016-11" db="EMBL/GenBank/DDBJ databases">
        <title>Interaction between Lactobacillus species and yeast in water kefir.</title>
        <authorList>
            <person name="Behr J."/>
            <person name="Xu D."/>
            <person name="Vogel R.F."/>
        </authorList>
    </citation>
    <scope>NUCLEOTIDE SEQUENCE [LARGE SCALE GENOMIC DNA]</scope>
    <source>
        <strain evidence="12 13">TMW 1.1827</strain>
    </source>
</reference>
<dbReference type="RefSeq" id="WP_057884923.1">
    <property type="nucleotide sequence ID" value="NZ_CP018180.1"/>
</dbReference>
<comment type="subcellular location">
    <subcellularLocation>
        <location evidence="1">Cell membrane</location>
        <topology evidence="1">Peripheral membrane protein</topology>
    </subcellularLocation>
</comment>
<comment type="function">
    <text evidence="10">Part of the ABC transporter complex hrt involved in hemin import. Responsible for energy coupling to the transport system.</text>
</comment>
<evidence type="ECO:0000256" key="4">
    <source>
        <dbReference type="ARBA" id="ARBA00022475"/>
    </source>
</evidence>
<evidence type="ECO:0000313" key="12">
    <source>
        <dbReference type="EMBL" id="AUJ33106.1"/>
    </source>
</evidence>
<protein>
    <recommendedName>
        <fullName evidence="9">Putative hemin import ATP-binding protein HrtA</fullName>
    </recommendedName>
</protein>
<dbReference type="Gene3D" id="3.40.50.300">
    <property type="entry name" value="P-loop containing nucleotide triphosphate hydrolases"/>
    <property type="match status" value="1"/>
</dbReference>
<dbReference type="GO" id="GO:0005886">
    <property type="term" value="C:plasma membrane"/>
    <property type="evidence" value="ECO:0007669"/>
    <property type="project" value="UniProtKB-SubCell"/>
</dbReference>
<keyword evidence="5" id="KW-0547">Nucleotide-binding</keyword>
<evidence type="ECO:0000256" key="5">
    <source>
        <dbReference type="ARBA" id="ARBA00022741"/>
    </source>
</evidence>
<comment type="subunit">
    <text evidence="2">The complex is composed of two ATP-binding proteins (HrtA), two transmembrane proteins (HrtB) and a solute-binding protein.</text>
</comment>
<dbReference type="InterPro" id="IPR027417">
    <property type="entry name" value="P-loop_NTPase"/>
</dbReference>
<evidence type="ECO:0000313" key="13">
    <source>
        <dbReference type="Proteomes" id="UP000324497"/>
    </source>
</evidence>
<evidence type="ECO:0000259" key="11">
    <source>
        <dbReference type="PROSITE" id="PS50893"/>
    </source>
</evidence>
<dbReference type="SMART" id="SM00382">
    <property type="entry name" value="AAA"/>
    <property type="match status" value="1"/>
</dbReference>
<dbReference type="GO" id="GO:0005524">
    <property type="term" value="F:ATP binding"/>
    <property type="evidence" value="ECO:0007669"/>
    <property type="project" value="UniProtKB-KW"/>
</dbReference>
<evidence type="ECO:0000256" key="10">
    <source>
        <dbReference type="ARBA" id="ARBA00024721"/>
    </source>
</evidence>
<keyword evidence="13" id="KW-1185">Reference proteome</keyword>
<organism evidence="12 13">
    <name type="scientific">Liquorilactobacillus nagelii</name>
    <dbReference type="NCBI Taxonomy" id="82688"/>
    <lineage>
        <taxon>Bacteria</taxon>
        <taxon>Bacillati</taxon>
        <taxon>Bacillota</taxon>
        <taxon>Bacilli</taxon>
        <taxon>Lactobacillales</taxon>
        <taxon>Lactobacillaceae</taxon>
        <taxon>Liquorilactobacillus</taxon>
    </lineage>
</organism>
<evidence type="ECO:0000256" key="3">
    <source>
        <dbReference type="ARBA" id="ARBA00022448"/>
    </source>
</evidence>
<keyword evidence="7" id="KW-0472">Membrane</keyword>
<dbReference type="Pfam" id="PF00005">
    <property type="entry name" value="ABC_tran"/>
    <property type="match status" value="1"/>
</dbReference>
<dbReference type="EMBL" id="CP018180">
    <property type="protein sequence ID" value="AUJ33106.1"/>
    <property type="molecule type" value="Genomic_DNA"/>
</dbReference>
<evidence type="ECO:0000256" key="2">
    <source>
        <dbReference type="ARBA" id="ARBA00011131"/>
    </source>
</evidence>
<feature type="domain" description="ABC transporter" evidence="11">
    <location>
        <begin position="7"/>
        <end position="230"/>
    </location>
</feature>
<evidence type="ECO:0000256" key="9">
    <source>
        <dbReference type="ARBA" id="ARBA00024432"/>
    </source>
</evidence>
<accession>A0A3Q8CD69</accession>
<evidence type="ECO:0000256" key="8">
    <source>
        <dbReference type="ARBA" id="ARBA00024359"/>
    </source>
</evidence>
<dbReference type="KEGG" id="lng:BSQ50_11445"/>
<dbReference type="CDD" id="cd03255">
    <property type="entry name" value="ABC_MJ0796_LolCDE_FtsE"/>
    <property type="match status" value="1"/>
</dbReference>
<gene>
    <name evidence="12" type="ORF">BSQ50_11445</name>
</gene>
<dbReference type="InterPro" id="IPR003593">
    <property type="entry name" value="AAA+_ATPase"/>
</dbReference>